<dbReference type="Gene3D" id="1.10.1410.40">
    <property type="match status" value="1"/>
</dbReference>
<accession>A0A131XMM6</accession>
<dbReference type="InterPro" id="IPR046906">
    <property type="entry name" value="Mab-21_HhH/H2TH-like"/>
</dbReference>
<organism evidence="2">
    <name type="scientific">Hyalomma excavatum</name>
    <dbReference type="NCBI Taxonomy" id="257692"/>
    <lineage>
        <taxon>Eukaryota</taxon>
        <taxon>Metazoa</taxon>
        <taxon>Ecdysozoa</taxon>
        <taxon>Arthropoda</taxon>
        <taxon>Chelicerata</taxon>
        <taxon>Arachnida</taxon>
        <taxon>Acari</taxon>
        <taxon>Parasitiformes</taxon>
        <taxon>Ixodida</taxon>
        <taxon>Ixodoidea</taxon>
        <taxon>Ixodidae</taxon>
        <taxon>Hyalomminae</taxon>
        <taxon>Hyalomma</taxon>
    </lineage>
</organism>
<evidence type="ECO:0000259" key="1">
    <source>
        <dbReference type="Pfam" id="PF20266"/>
    </source>
</evidence>
<dbReference type="Pfam" id="PF20266">
    <property type="entry name" value="Mab-21_C"/>
    <property type="match status" value="1"/>
</dbReference>
<feature type="domain" description="Mab-21-like HhH/H2TH-like" evidence="1">
    <location>
        <begin position="32"/>
        <end position="127"/>
    </location>
</feature>
<sequence>WVMVPKPLKDDDSVWRMNFPDVEKKLMKDWECMKPTIRLIKALRDRHKWALSSYSMKTVVIRHRLEKEDKVYWQNENRWTVLIDVLKRLRENLDPSGPGIRYVFDDDVSLIPDMSLDTRKNIAQRLQKILNVLAKEPNRARMYFLEQDEGDRGSSRTVKESSCEPLVISSSATEACAVSSSAELGSRNSVDNIIDKRPHVTSVNMSSYTNAIVISQEVVSEEMQHKNAGNDVQVTLCALADGNLLLVETSCDLRSCPGHSLQISREMLEALTAPSLLVLKQRFELADEAALPRPVQTVLTVMTEGRPLVKAFFSLQLHKRVEECQVCVPFPQLRGMCQAVEHSEAAKVQ</sequence>
<reference evidence="2" key="1">
    <citation type="journal article" date="2017" name="Ticks Tick Borne Dis.">
        <title>An insight into the sialome of Hyalomma excavatum.</title>
        <authorList>
            <person name="Ribeiro J.M."/>
            <person name="Slovak M."/>
            <person name="Francischetti I.M."/>
        </authorList>
    </citation>
    <scope>NUCLEOTIDE SEQUENCE</scope>
    <source>
        <strain evidence="2">Samish</strain>
        <tissue evidence="2">Salivary glands</tissue>
    </source>
</reference>
<dbReference type="EMBL" id="GEFH01000999">
    <property type="protein sequence ID" value="JAP67582.1"/>
    <property type="molecule type" value="mRNA"/>
</dbReference>
<proteinExistence type="evidence at transcript level"/>
<feature type="non-terminal residue" evidence="2">
    <location>
        <position position="1"/>
    </location>
</feature>
<protein>
    <submittedName>
        <fullName evidence="2">Putative mab-21-like cell fate specification</fullName>
    </submittedName>
</protein>
<dbReference type="AlphaFoldDB" id="A0A131XMM6"/>
<name>A0A131XMM6_9ACAR</name>
<evidence type="ECO:0000313" key="2">
    <source>
        <dbReference type="EMBL" id="JAP67582.1"/>
    </source>
</evidence>